<protein>
    <recommendedName>
        <fullName evidence="3">3'-5' exonuclease domain-containing protein</fullName>
    </recommendedName>
</protein>
<proteinExistence type="predicted"/>
<name>A0ABR2YHI8_9CHLO</name>
<dbReference type="PANTHER" id="PTHR13620:SF104">
    <property type="entry name" value="EXONUCLEASE 3'-5' DOMAIN-CONTAINING PROTEIN 2"/>
    <property type="match status" value="1"/>
</dbReference>
<evidence type="ECO:0000256" key="1">
    <source>
        <dbReference type="ARBA" id="ARBA00022722"/>
    </source>
</evidence>
<dbReference type="InterPro" id="IPR051132">
    <property type="entry name" value="3-5_Exonuclease_domain"/>
</dbReference>
<dbReference type="InterPro" id="IPR002562">
    <property type="entry name" value="3'-5'_exonuclease_dom"/>
</dbReference>
<evidence type="ECO:0000259" key="3">
    <source>
        <dbReference type="Pfam" id="PF01612"/>
    </source>
</evidence>
<keyword evidence="1" id="KW-0540">Nuclease</keyword>
<evidence type="ECO:0000313" key="4">
    <source>
        <dbReference type="EMBL" id="KAK9905546.1"/>
    </source>
</evidence>
<sequence>MAESDASSDDVASSDSFYAASAWNECKWSSFNITQPQIQWLRTERSGENDPAIPEGVTCEIVANPTKIASAIARLYHTSHDKVFALDCEWVPNLKAGERHPVALLTIASASHVVLLRLCKMRLSGRLPDALLEFLKDRDLHFLGTGWASDICELEHSYGIPREMWDGLVDLQKVVREMFPGQHRIGLKHLVWQFLGFWPPKGCEITLGDWEAQWLTRSQINYAMLDALYVGEIFRCMRCIQAQWQAQAWQQMSYLQGSWYARKGSSVAHAAAGDGKPRVPF</sequence>
<dbReference type="InterPro" id="IPR012337">
    <property type="entry name" value="RNaseH-like_sf"/>
</dbReference>
<comment type="caution">
    <text evidence="4">The sequence shown here is derived from an EMBL/GenBank/DDBJ whole genome shotgun (WGS) entry which is preliminary data.</text>
</comment>
<keyword evidence="2" id="KW-0378">Hydrolase</keyword>
<accession>A0ABR2YHI8</accession>
<dbReference type="Gene3D" id="3.30.420.10">
    <property type="entry name" value="Ribonuclease H-like superfamily/Ribonuclease H"/>
    <property type="match status" value="1"/>
</dbReference>
<dbReference type="EMBL" id="JALJOT010000011">
    <property type="protein sequence ID" value="KAK9905546.1"/>
    <property type="molecule type" value="Genomic_DNA"/>
</dbReference>
<dbReference type="PANTHER" id="PTHR13620">
    <property type="entry name" value="3-5 EXONUCLEASE"/>
    <property type="match status" value="1"/>
</dbReference>
<dbReference type="Pfam" id="PF01612">
    <property type="entry name" value="DNA_pol_A_exo1"/>
    <property type="match status" value="1"/>
</dbReference>
<dbReference type="CDD" id="cd06141">
    <property type="entry name" value="WRN_exo"/>
    <property type="match status" value="1"/>
</dbReference>
<gene>
    <name evidence="4" type="ORF">WJX75_001917</name>
</gene>
<keyword evidence="5" id="KW-1185">Reference proteome</keyword>
<evidence type="ECO:0000313" key="5">
    <source>
        <dbReference type="Proteomes" id="UP001491310"/>
    </source>
</evidence>
<dbReference type="SUPFAM" id="SSF53098">
    <property type="entry name" value="Ribonuclease H-like"/>
    <property type="match status" value="1"/>
</dbReference>
<dbReference type="InterPro" id="IPR036397">
    <property type="entry name" value="RNaseH_sf"/>
</dbReference>
<dbReference type="Proteomes" id="UP001491310">
    <property type="component" value="Unassembled WGS sequence"/>
</dbReference>
<feature type="domain" description="3'-5' exonuclease" evidence="3">
    <location>
        <begin position="60"/>
        <end position="237"/>
    </location>
</feature>
<organism evidence="4 5">
    <name type="scientific">Coccomyxa subellipsoidea</name>
    <dbReference type="NCBI Taxonomy" id="248742"/>
    <lineage>
        <taxon>Eukaryota</taxon>
        <taxon>Viridiplantae</taxon>
        <taxon>Chlorophyta</taxon>
        <taxon>core chlorophytes</taxon>
        <taxon>Trebouxiophyceae</taxon>
        <taxon>Trebouxiophyceae incertae sedis</taxon>
        <taxon>Coccomyxaceae</taxon>
        <taxon>Coccomyxa</taxon>
    </lineage>
</organism>
<evidence type="ECO:0000256" key="2">
    <source>
        <dbReference type="ARBA" id="ARBA00022801"/>
    </source>
</evidence>
<reference evidence="4 5" key="1">
    <citation type="journal article" date="2024" name="Nat. Commun.">
        <title>Phylogenomics reveals the evolutionary origins of lichenization in chlorophyte algae.</title>
        <authorList>
            <person name="Puginier C."/>
            <person name="Libourel C."/>
            <person name="Otte J."/>
            <person name="Skaloud P."/>
            <person name="Haon M."/>
            <person name="Grisel S."/>
            <person name="Petersen M."/>
            <person name="Berrin J.G."/>
            <person name="Delaux P.M."/>
            <person name="Dal Grande F."/>
            <person name="Keller J."/>
        </authorList>
    </citation>
    <scope>NUCLEOTIDE SEQUENCE [LARGE SCALE GENOMIC DNA]</scope>
    <source>
        <strain evidence="4 5">SAG 216-7</strain>
    </source>
</reference>